<keyword evidence="9" id="KW-0904">Protein phosphatase</keyword>
<evidence type="ECO:0000256" key="6">
    <source>
        <dbReference type="ARBA" id="ARBA00022729"/>
    </source>
</evidence>
<keyword evidence="8" id="KW-0378">Hydrolase</keyword>
<feature type="domain" description="Fibronectin type-III" evidence="22">
    <location>
        <begin position="231"/>
        <end position="328"/>
    </location>
</feature>
<keyword evidence="24" id="KW-0675">Receptor</keyword>
<evidence type="ECO:0000256" key="16">
    <source>
        <dbReference type="ARBA" id="ARBA00078812"/>
    </source>
</evidence>
<dbReference type="Pfam" id="PF00102">
    <property type="entry name" value="Y_phosphatase"/>
    <property type="match status" value="2"/>
</dbReference>
<sequence length="1149" mass="129935">MTMDFWVKLLILGFVLLDQGAFVNGNSSMASPDSGQISTTTTVPDSGTNNTVTDAPGLAHSTSPLHASTSLGSESTGIPALTSTKQNQSYSVTHNRTELSTASTADNLTTISLSTTLAPTTPLETSTTEKTTVCNVTTIYSLTISSTNISITLEWINNSIPEEVCLLNYSYVCDGELEIEDKEQNSISQKHTFHNLHPNSKYNCTAEVLYNNQIQKSENKSIMTKYGTPGKVIDLTCNYSAITSTSFGVTWEASNLTNGPINGYQIIINGRSDVHNGTMTNYINKNAEPYMNYTVEVWAYTNSNDLTTNETLHGEHNSITCRTNASEPGEVVGAKSLLIENNVARILCEGPKKINGPSPKRPFILQWNGQTRRESKCNFTVDNLHYLQTYHFELFYDNSYYNGTPIKVPVITKYNDKALIGFLAFLIIVTSLALIIVLYKIYKLKKQSSRDLGESTQLIDWDDEKQLLNVDPIPAEQLLDTYKRKIADEGRLFLAEFQSIPRVFRKLTIKEARKGQNQNKNRYVDILPYDNNRVPLSEISGEPGSDYINASYIDGFKEPRKYIAAQGPKDETVDDFWKMIWEQKATIIVMVTRCEEGNRNKCAEYWPTVECGKNNFGDIEVKTNEEKICPNYIVRKMHITNIKEKGSGRDVTHIQFIGWPDHGVPEDPHLLLKLRRRVNALSNFFSGPIVIHCSAGVGRTGTYIGIDAMMEGLEAEGRMDIYGYVVKLRRQRCLMVQVEAQYILIHQALVEYNQFGETELNLSELHEALKNMKKRDPPTDPSPLESEFQRLPTYRNWRSQNVGNYQDNKSKNRNLNIIPYDFSRVPIKQEEEKSKESEDESNASSDEESDCEDSCKYINASFITGYWSPKAMIAAQGPLKNTINDFWQMIFQRKVKAIVMLTNLEEESQESCAKYWGEDKQTYDDIEVEVKDVNNASSYTTRTFEIRHAKRKETRKIHHYTYLQWNENELPEEPKELVAMIQNVNTKLPKRNVYEHKHENSVPLLVHCSDGSQQTGTFCALWNLLESAEVEEVIDVFQTVKTLRRERPGMVASFEHYQFLYDTIASTVPAQNGQLKQSSHQEDTVVVENEIVKQDQLADSTDAANPATSPSKDTQIAEDSNSINSRKESESSANGPLMPSSTENLLKID</sequence>
<keyword evidence="3" id="KW-1003">Cell membrane</keyword>
<keyword evidence="6 19" id="KW-0732">Signal</keyword>
<evidence type="ECO:0000313" key="24">
    <source>
        <dbReference type="RefSeq" id="XP_030061669.1"/>
    </source>
</evidence>
<evidence type="ECO:0000256" key="15">
    <source>
        <dbReference type="ARBA" id="ARBA00073601"/>
    </source>
</evidence>
<feature type="region of interest" description="Disordered" evidence="17">
    <location>
        <begin position="27"/>
        <end position="74"/>
    </location>
</feature>
<dbReference type="InterPro" id="IPR013783">
    <property type="entry name" value="Ig-like_fold"/>
</dbReference>
<feature type="compositionally biased region" description="Polar residues" evidence="17">
    <location>
        <begin position="27"/>
        <end position="53"/>
    </location>
</feature>
<dbReference type="FunFam" id="3.90.190.10:FF:000033">
    <property type="entry name" value="receptor-type tyrosine-protein phosphatase C isoform X1"/>
    <property type="match status" value="1"/>
</dbReference>
<feature type="region of interest" description="Disordered" evidence="17">
    <location>
        <begin position="829"/>
        <end position="850"/>
    </location>
</feature>
<dbReference type="RefSeq" id="XP_030061669.1">
    <property type="nucleotide sequence ID" value="XM_030205809.1"/>
</dbReference>
<dbReference type="Pfam" id="PF00041">
    <property type="entry name" value="fn3"/>
    <property type="match status" value="1"/>
</dbReference>
<dbReference type="SUPFAM" id="SSF49265">
    <property type="entry name" value="Fibronectin type III"/>
    <property type="match status" value="1"/>
</dbReference>
<dbReference type="PANTHER" id="PTHR19134:SF539">
    <property type="entry name" value="RECEPTOR-TYPE TYROSINE-PROTEIN PHOSPHATASE C"/>
    <property type="match status" value="1"/>
</dbReference>
<evidence type="ECO:0000259" key="21">
    <source>
        <dbReference type="PROSITE" id="PS50056"/>
    </source>
</evidence>
<proteinExistence type="inferred from homology"/>
<dbReference type="FunFam" id="3.90.190.10:FF:000042">
    <property type="entry name" value="receptor-type tyrosine-protein phosphatase C isoform X1"/>
    <property type="match status" value="1"/>
</dbReference>
<feature type="domain" description="Tyrosine-protein phosphatase" evidence="20">
    <location>
        <begin position="784"/>
        <end position="1067"/>
    </location>
</feature>
<dbReference type="InterPro" id="IPR003961">
    <property type="entry name" value="FN3_dom"/>
</dbReference>
<organism evidence="23 24">
    <name type="scientific">Microcaecilia unicolor</name>
    <dbReference type="NCBI Taxonomy" id="1415580"/>
    <lineage>
        <taxon>Eukaryota</taxon>
        <taxon>Metazoa</taxon>
        <taxon>Chordata</taxon>
        <taxon>Craniata</taxon>
        <taxon>Vertebrata</taxon>
        <taxon>Euteleostomi</taxon>
        <taxon>Amphibia</taxon>
        <taxon>Gymnophiona</taxon>
        <taxon>Siphonopidae</taxon>
        <taxon>Microcaecilia</taxon>
    </lineage>
</organism>
<accession>A0A6P7YFN7</accession>
<evidence type="ECO:0000256" key="8">
    <source>
        <dbReference type="ARBA" id="ARBA00022801"/>
    </source>
</evidence>
<feature type="compositionally biased region" description="Polar residues" evidence="17">
    <location>
        <begin position="60"/>
        <end position="74"/>
    </location>
</feature>
<dbReference type="GO" id="GO:0004725">
    <property type="term" value="F:protein tyrosine phosphatase activity"/>
    <property type="evidence" value="ECO:0007669"/>
    <property type="project" value="UniProtKB-EC"/>
</dbReference>
<comment type="similarity">
    <text evidence="14">Belongs to the protein-tyrosine phosphatase family. Receptor class 1/6 subfamily.</text>
</comment>
<evidence type="ECO:0000256" key="11">
    <source>
        <dbReference type="ARBA" id="ARBA00023136"/>
    </source>
</evidence>
<keyword evidence="5 18" id="KW-0812">Transmembrane</keyword>
<feature type="transmembrane region" description="Helical" evidence="18">
    <location>
        <begin position="419"/>
        <end position="442"/>
    </location>
</feature>
<evidence type="ECO:0000256" key="1">
    <source>
        <dbReference type="ARBA" id="ARBA00004251"/>
    </source>
</evidence>
<gene>
    <name evidence="24" type="primary">PTPRC</name>
</gene>
<evidence type="ECO:0000313" key="23">
    <source>
        <dbReference type="Proteomes" id="UP000515156"/>
    </source>
</evidence>
<dbReference type="FunCoup" id="A0A6P7YFN7">
    <property type="interactions" value="543"/>
</dbReference>
<dbReference type="OrthoDB" id="5794147at2759"/>
<feature type="compositionally biased region" description="Polar residues" evidence="17">
    <location>
        <begin position="1097"/>
        <end position="1124"/>
    </location>
</feature>
<protein>
    <recommendedName>
        <fullName evidence="15">Receptor-type tyrosine-protein phosphatase C</fullName>
        <ecNumber evidence="2">3.1.3.48</ecNumber>
    </recommendedName>
    <alternativeName>
        <fullName evidence="16">Leukocyte common antigen</fullName>
    </alternativeName>
</protein>
<feature type="compositionally biased region" description="Polar residues" evidence="17">
    <location>
        <begin position="1131"/>
        <end position="1149"/>
    </location>
</feature>
<feature type="region of interest" description="Disordered" evidence="17">
    <location>
        <begin position="1095"/>
        <end position="1149"/>
    </location>
</feature>
<evidence type="ECO:0000256" key="17">
    <source>
        <dbReference type="SAM" id="MobiDB-lite"/>
    </source>
</evidence>
<evidence type="ECO:0000259" key="22">
    <source>
        <dbReference type="PROSITE" id="PS50853"/>
    </source>
</evidence>
<dbReference type="Proteomes" id="UP000515156">
    <property type="component" value="Chromosome 6"/>
</dbReference>
<dbReference type="PRINTS" id="PR00700">
    <property type="entry name" value="PRTYPHPHTASE"/>
</dbReference>
<evidence type="ECO:0000256" key="12">
    <source>
        <dbReference type="ARBA" id="ARBA00023180"/>
    </source>
</evidence>
<dbReference type="KEGG" id="muo:115471897"/>
<feature type="compositionally biased region" description="Acidic residues" evidence="17">
    <location>
        <begin position="837"/>
        <end position="850"/>
    </location>
</feature>
<evidence type="ECO:0000256" key="10">
    <source>
        <dbReference type="ARBA" id="ARBA00022989"/>
    </source>
</evidence>
<dbReference type="InterPro" id="IPR000242">
    <property type="entry name" value="PTP_cat"/>
</dbReference>
<keyword evidence="10 18" id="KW-1133">Transmembrane helix</keyword>
<dbReference type="PROSITE" id="PS00383">
    <property type="entry name" value="TYR_PHOSPHATASE_1"/>
    <property type="match status" value="1"/>
</dbReference>
<dbReference type="Gene3D" id="2.60.40.10">
    <property type="entry name" value="Immunoglobulins"/>
    <property type="match status" value="1"/>
</dbReference>
<comment type="subcellular location">
    <subcellularLocation>
        <location evidence="1">Cell membrane</location>
        <topology evidence="1">Single-pass type I membrane protein</topology>
    </subcellularLocation>
</comment>
<dbReference type="Gene3D" id="3.90.190.10">
    <property type="entry name" value="Protein tyrosine phosphatase superfamily"/>
    <property type="match status" value="2"/>
</dbReference>
<dbReference type="PROSITE" id="PS50853">
    <property type="entry name" value="FN3"/>
    <property type="match status" value="1"/>
</dbReference>
<name>A0A6P7YFN7_9AMPH</name>
<dbReference type="PROSITE" id="PS50055">
    <property type="entry name" value="TYR_PHOSPHATASE_PTP"/>
    <property type="match status" value="2"/>
</dbReference>
<dbReference type="PANTHER" id="PTHR19134">
    <property type="entry name" value="RECEPTOR-TYPE TYROSINE-PROTEIN PHOSPHATASE"/>
    <property type="match status" value="1"/>
</dbReference>
<dbReference type="SMART" id="SM00194">
    <property type="entry name" value="PTPc"/>
    <property type="match status" value="2"/>
</dbReference>
<dbReference type="InterPro" id="IPR050348">
    <property type="entry name" value="Protein-Tyr_Phosphatase"/>
</dbReference>
<feature type="chain" id="PRO_5027635686" description="Receptor-type tyrosine-protein phosphatase C" evidence="19">
    <location>
        <begin position="26"/>
        <end position="1149"/>
    </location>
</feature>
<keyword evidence="4" id="KW-0597">Phosphoprotein</keyword>
<dbReference type="EC" id="3.1.3.48" evidence="2"/>
<evidence type="ECO:0000256" key="9">
    <source>
        <dbReference type="ARBA" id="ARBA00022912"/>
    </source>
</evidence>
<dbReference type="CDD" id="cd00063">
    <property type="entry name" value="FN3"/>
    <property type="match status" value="1"/>
</dbReference>
<dbReference type="AlphaFoldDB" id="A0A6P7YFN7"/>
<dbReference type="CTD" id="5788"/>
<dbReference type="InterPro" id="IPR029021">
    <property type="entry name" value="Prot-tyrosine_phosphatase-like"/>
</dbReference>
<dbReference type="SUPFAM" id="SSF52799">
    <property type="entry name" value="(Phosphotyrosine protein) phosphatases II"/>
    <property type="match status" value="2"/>
</dbReference>
<reference evidence="24" key="1">
    <citation type="submission" date="2025-08" db="UniProtKB">
        <authorList>
            <consortium name="RefSeq"/>
        </authorList>
    </citation>
    <scope>IDENTIFICATION</scope>
</reference>
<evidence type="ECO:0000256" key="18">
    <source>
        <dbReference type="SAM" id="Phobius"/>
    </source>
</evidence>
<dbReference type="InterPro" id="IPR000387">
    <property type="entry name" value="Tyr_Pase_dom"/>
</dbReference>
<dbReference type="GeneID" id="115471897"/>
<feature type="domain" description="Tyrosine specific protein phosphatases" evidence="21">
    <location>
        <begin position="672"/>
        <end position="743"/>
    </location>
</feature>
<dbReference type="SMART" id="SM00060">
    <property type="entry name" value="FN3"/>
    <property type="match status" value="3"/>
</dbReference>
<keyword evidence="23" id="KW-1185">Reference proteome</keyword>
<dbReference type="GO" id="GO:0005886">
    <property type="term" value="C:plasma membrane"/>
    <property type="evidence" value="ECO:0007669"/>
    <property type="project" value="UniProtKB-SubCell"/>
</dbReference>
<keyword evidence="11 18" id="KW-0472">Membrane</keyword>
<dbReference type="InterPro" id="IPR016130">
    <property type="entry name" value="Tyr_Pase_AS"/>
</dbReference>
<dbReference type="SMART" id="SM00404">
    <property type="entry name" value="PTPc_motif"/>
    <property type="match status" value="2"/>
</dbReference>
<feature type="domain" description="Tyrosine-protein phosphatase" evidence="20">
    <location>
        <begin position="493"/>
        <end position="752"/>
    </location>
</feature>
<dbReference type="InParanoid" id="A0A6P7YFN7"/>
<keyword evidence="12" id="KW-0325">Glycoprotein</keyword>
<evidence type="ECO:0000256" key="2">
    <source>
        <dbReference type="ARBA" id="ARBA00013064"/>
    </source>
</evidence>
<dbReference type="CDD" id="cd14558">
    <property type="entry name" value="R-PTP-C-2"/>
    <property type="match status" value="1"/>
</dbReference>
<comment type="catalytic activity">
    <reaction evidence="13">
        <text>O-phospho-L-tyrosyl-[protein] + H2O = L-tyrosyl-[protein] + phosphate</text>
        <dbReference type="Rhea" id="RHEA:10684"/>
        <dbReference type="Rhea" id="RHEA-COMP:10136"/>
        <dbReference type="Rhea" id="RHEA-COMP:20101"/>
        <dbReference type="ChEBI" id="CHEBI:15377"/>
        <dbReference type="ChEBI" id="CHEBI:43474"/>
        <dbReference type="ChEBI" id="CHEBI:46858"/>
        <dbReference type="ChEBI" id="CHEBI:61978"/>
        <dbReference type="EC" id="3.1.3.48"/>
    </reaction>
</comment>
<dbReference type="PROSITE" id="PS50056">
    <property type="entry name" value="TYR_PHOSPHATASE_2"/>
    <property type="match status" value="2"/>
</dbReference>
<keyword evidence="7" id="KW-0677">Repeat</keyword>
<evidence type="ECO:0000256" key="3">
    <source>
        <dbReference type="ARBA" id="ARBA00022475"/>
    </source>
</evidence>
<feature type="signal peptide" evidence="19">
    <location>
        <begin position="1"/>
        <end position="25"/>
    </location>
</feature>
<dbReference type="InterPro" id="IPR036116">
    <property type="entry name" value="FN3_sf"/>
</dbReference>
<feature type="domain" description="Tyrosine specific protein phosphatases" evidence="21">
    <location>
        <begin position="975"/>
        <end position="1058"/>
    </location>
</feature>
<dbReference type="CDD" id="cd14557">
    <property type="entry name" value="R-PTPc-C-1"/>
    <property type="match status" value="1"/>
</dbReference>
<evidence type="ECO:0000256" key="13">
    <source>
        <dbReference type="ARBA" id="ARBA00051722"/>
    </source>
</evidence>
<evidence type="ECO:0000256" key="5">
    <source>
        <dbReference type="ARBA" id="ARBA00022692"/>
    </source>
</evidence>
<evidence type="ECO:0000256" key="19">
    <source>
        <dbReference type="SAM" id="SignalP"/>
    </source>
</evidence>
<evidence type="ECO:0000256" key="14">
    <source>
        <dbReference type="ARBA" id="ARBA00061377"/>
    </source>
</evidence>
<dbReference type="InterPro" id="IPR003595">
    <property type="entry name" value="Tyr_Pase_cat"/>
</dbReference>
<evidence type="ECO:0000259" key="20">
    <source>
        <dbReference type="PROSITE" id="PS50055"/>
    </source>
</evidence>
<evidence type="ECO:0000256" key="7">
    <source>
        <dbReference type="ARBA" id="ARBA00022737"/>
    </source>
</evidence>
<evidence type="ECO:0000256" key="4">
    <source>
        <dbReference type="ARBA" id="ARBA00022553"/>
    </source>
</evidence>